<dbReference type="Pfam" id="PF00150">
    <property type="entry name" value="Cellulase"/>
    <property type="match status" value="1"/>
</dbReference>
<dbReference type="GO" id="GO:0009986">
    <property type="term" value="C:cell surface"/>
    <property type="evidence" value="ECO:0007669"/>
    <property type="project" value="TreeGrafter"/>
</dbReference>
<dbReference type="PANTHER" id="PTHR31297">
    <property type="entry name" value="GLUCAN ENDO-1,6-BETA-GLUCOSIDASE B"/>
    <property type="match status" value="1"/>
</dbReference>
<dbReference type="PANTHER" id="PTHR31297:SF41">
    <property type="entry name" value="ENDOGLUCANASE, PUTATIVE (AFU_ORTHOLOGUE AFUA_5G01830)-RELATED"/>
    <property type="match status" value="1"/>
</dbReference>
<evidence type="ECO:0000259" key="8">
    <source>
        <dbReference type="Pfam" id="PF00150"/>
    </source>
</evidence>
<gene>
    <name evidence="9" type="ORF">DYE49_11090</name>
</gene>
<evidence type="ECO:0000313" key="10">
    <source>
        <dbReference type="Proteomes" id="UP000593591"/>
    </source>
</evidence>
<name>A0A7M1XQ59_9SPIR</name>
<feature type="domain" description="Glycoside hydrolase family 5" evidence="8">
    <location>
        <begin position="100"/>
        <end position="392"/>
    </location>
</feature>
<evidence type="ECO:0000256" key="3">
    <source>
        <dbReference type="ARBA" id="ARBA00023001"/>
    </source>
</evidence>
<dbReference type="InterPro" id="IPR050386">
    <property type="entry name" value="Glycosyl_hydrolase_5"/>
</dbReference>
<organism evidence="9 10">
    <name type="scientific">Treponema rectale</name>
    <dbReference type="NCBI Taxonomy" id="744512"/>
    <lineage>
        <taxon>Bacteria</taxon>
        <taxon>Pseudomonadati</taxon>
        <taxon>Spirochaetota</taxon>
        <taxon>Spirochaetia</taxon>
        <taxon>Spirochaetales</taxon>
        <taxon>Treponemataceae</taxon>
        <taxon>Treponema</taxon>
    </lineage>
</organism>
<evidence type="ECO:0000256" key="6">
    <source>
        <dbReference type="ARBA" id="ARBA00023326"/>
    </source>
</evidence>
<dbReference type="GO" id="GO:0030245">
    <property type="term" value="P:cellulose catabolic process"/>
    <property type="evidence" value="ECO:0007669"/>
    <property type="project" value="UniProtKB-KW"/>
</dbReference>
<accession>A0A7M1XQ59</accession>
<proteinExistence type="inferred from homology"/>
<evidence type="ECO:0000256" key="4">
    <source>
        <dbReference type="ARBA" id="ARBA00023277"/>
    </source>
</evidence>
<dbReference type="EMBL" id="CP031517">
    <property type="protein sequence ID" value="QOS40961.1"/>
    <property type="molecule type" value="Genomic_DNA"/>
</dbReference>
<dbReference type="KEGG" id="trc:DYE49_11090"/>
<dbReference type="PROSITE" id="PS00659">
    <property type="entry name" value="GLYCOSYL_HYDROL_F5"/>
    <property type="match status" value="1"/>
</dbReference>
<keyword evidence="5 7" id="KW-0326">Glycosidase</keyword>
<dbReference type="GO" id="GO:0005576">
    <property type="term" value="C:extracellular region"/>
    <property type="evidence" value="ECO:0007669"/>
    <property type="project" value="TreeGrafter"/>
</dbReference>
<evidence type="ECO:0000256" key="7">
    <source>
        <dbReference type="RuleBase" id="RU361153"/>
    </source>
</evidence>
<dbReference type="Gene3D" id="3.20.20.80">
    <property type="entry name" value="Glycosidases"/>
    <property type="match status" value="1"/>
</dbReference>
<keyword evidence="3" id="KW-0136">Cellulose degradation</keyword>
<keyword evidence="6" id="KW-0624">Polysaccharide degradation</keyword>
<evidence type="ECO:0000256" key="2">
    <source>
        <dbReference type="ARBA" id="ARBA00022801"/>
    </source>
</evidence>
<dbReference type="InterPro" id="IPR017853">
    <property type="entry name" value="GH"/>
</dbReference>
<reference evidence="9 10" key="1">
    <citation type="submission" date="2018-08" db="EMBL/GenBank/DDBJ databases">
        <title>The first complete genome of Treponema rectale (CHPAT), a commensal spirochete of the bovine rectum.</title>
        <authorList>
            <person name="Staton G.J."/>
            <person name="Clegg S.R."/>
            <person name="Carter S.D."/>
            <person name="Radford A.D."/>
            <person name="Darby A."/>
            <person name="Hall N."/>
            <person name="Birtles R.J."/>
            <person name="Evans N.J."/>
        </authorList>
    </citation>
    <scope>NUCLEOTIDE SEQUENCE [LARGE SCALE GENOMIC DNA]</scope>
    <source>
        <strain evidence="9 10">CHPA</strain>
    </source>
</reference>
<evidence type="ECO:0000313" key="9">
    <source>
        <dbReference type="EMBL" id="QOS40961.1"/>
    </source>
</evidence>
<dbReference type="InterPro" id="IPR018087">
    <property type="entry name" value="Glyco_hydro_5_CS"/>
</dbReference>
<keyword evidence="2 7" id="KW-0378">Hydrolase</keyword>
<dbReference type="InterPro" id="IPR001547">
    <property type="entry name" value="Glyco_hydro_5"/>
</dbReference>
<dbReference type="GO" id="GO:0008422">
    <property type="term" value="F:beta-glucosidase activity"/>
    <property type="evidence" value="ECO:0007669"/>
    <property type="project" value="TreeGrafter"/>
</dbReference>
<keyword evidence="4" id="KW-0119">Carbohydrate metabolism</keyword>
<evidence type="ECO:0000256" key="5">
    <source>
        <dbReference type="ARBA" id="ARBA00023295"/>
    </source>
</evidence>
<sequence length="433" mass="48572">MIHSNIIPFIYFKLTVILKNLEIKMKKKTALIKTLLTVSSAIVLSACLGNAEPQQESSKLPEDTPVSSSTTSIQFAKKMQAGWNLGNTFDAQSEGSKENKGVSTETSWGMPYTTQSMIKAVAAKGFKTIRIPVSWHNHITDSNLTIDPQWLSRIKTVTDYAINEGMYVIINIHHDNLTSAKLSTTYGYTVNTNTAEQETSRKYITAVWKQVAEYFKEYNQNLIFELLNEPRNRDSANDGFTAPENISDLNKVISSYNQAALNAIRASGSKNTDRFIMVPYYAASPYDSVNWTVPNDSAADKLLIAVHAYCPYDFCMNTTADSTFEDDDEGNDISYLFSLLKSQWVSKGYGVVMGEASASDKNNTAERLKWVKYYYKKAKQSSVPVILWDNMNISTASGGYGDINSGECHGYFNRKNCSWWFEPLIDEMISISK</sequence>
<dbReference type="AlphaFoldDB" id="A0A7M1XQ59"/>
<evidence type="ECO:0000256" key="1">
    <source>
        <dbReference type="ARBA" id="ARBA00005641"/>
    </source>
</evidence>
<comment type="similarity">
    <text evidence="1 7">Belongs to the glycosyl hydrolase 5 (cellulase A) family.</text>
</comment>
<dbReference type="SUPFAM" id="SSF51445">
    <property type="entry name" value="(Trans)glycosidases"/>
    <property type="match status" value="1"/>
</dbReference>
<dbReference type="Proteomes" id="UP000593591">
    <property type="component" value="Chromosome"/>
</dbReference>
<protein>
    <submittedName>
        <fullName evidence="9">Glycoside hydrolase family 5 protein</fullName>
    </submittedName>
</protein>